<dbReference type="GO" id="GO:0007165">
    <property type="term" value="P:signal transduction"/>
    <property type="evidence" value="ECO:0007669"/>
    <property type="project" value="InterPro"/>
</dbReference>
<dbReference type="AlphaFoldDB" id="A0A1T5ECX8"/>
<dbReference type="GO" id="GO:0006935">
    <property type="term" value="P:chemotaxis"/>
    <property type="evidence" value="ECO:0007669"/>
    <property type="project" value="InterPro"/>
</dbReference>
<keyword evidence="3" id="KW-1185">Reference proteome</keyword>
<evidence type="ECO:0000313" key="3">
    <source>
        <dbReference type="Proteomes" id="UP000191055"/>
    </source>
</evidence>
<reference evidence="2 3" key="1">
    <citation type="submission" date="2017-02" db="EMBL/GenBank/DDBJ databases">
        <authorList>
            <person name="Peterson S.W."/>
        </authorList>
    </citation>
    <scope>NUCLEOTIDE SEQUENCE [LARGE SCALE GENOMIC DNA]</scope>
    <source>
        <strain evidence="2 3">DSM 24412</strain>
    </source>
</reference>
<dbReference type="PANTHER" id="PTHR22617:SF23">
    <property type="entry name" value="CHEMOTAXIS PROTEIN CHEW"/>
    <property type="match status" value="1"/>
</dbReference>
<dbReference type="KEGG" id="asx:CDL62_07720"/>
<organism evidence="2 3">
    <name type="scientific">Alkalitalea saponilacus</name>
    <dbReference type="NCBI Taxonomy" id="889453"/>
    <lineage>
        <taxon>Bacteria</taxon>
        <taxon>Pseudomonadati</taxon>
        <taxon>Bacteroidota</taxon>
        <taxon>Bacteroidia</taxon>
        <taxon>Marinilabiliales</taxon>
        <taxon>Marinilabiliaceae</taxon>
        <taxon>Alkalitalea</taxon>
    </lineage>
</organism>
<protein>
    <submittedName>
        <fullName evidence="2">Purine-binding chemotaxis protein CheW</fullName>
    </submittedName>
</protein>
<dbReference type="EMBL" id="FUYV01000005">
    <property type="protein sequence ID" value="SKB81736.1"/>
    <property type="molecule type" value="Genomic_DNA"/>
</dbReference>
<dbReference type="InterPro" id="IPR036061">
    <property type="entry name" value="CheW-like_dom_sf"/>
</dbReference>
<gene>
    <name evidence="2" type="ORF">SAMN03080601_01289</name>
</gene>
<dbReference type="Gene3D" id="2.40.50.180">
    <property type="entry name" value="CheA-289, Domain 4"/>
    <property type="match status" value="1"/>
</dbReference>
<dbReference type="SUPFAM" id="SSF50341">
    <property type="entry name" value="CheW-like"/>
    <property type="match status" value="1"/>
</dbReference>
<dbReference type="STRING" id="889453.SAMN03080601_01289"/>
<evidence type="ECO:0000259" key="1">
    <source>
        <dbReference type="PROSITE" id="PS50851"/>
    </source>
</evidence>
<dbReference type="PANTHER" id="PTHR22617">
    <property type="entry name" value="CHEMOTAXIS SENSOR HISTIDINE KINASE-RELATED"/>
    <property type="match status" value="1"/>
</dbReference>
<dbReference type="OrthoDB" id="9787997at2"/>
<dbReference type="InterPro" id="IPR002545">
    <property type="entry name" value="CheW-lke_dom"/>
</dbReference>
<feature type="domain" description="CheW-like" evidence="1">
    <location>
        <begin position="5"/>
        <end position="148"/>
    </location>
</feature>
<dbReference type="Proteomes" id="UP000191055">
    <property type="component" value="Unassembled WGS sequence"/>
</dbReference>
<dbReference type="RefSeq" id="WP_079557060.1">
    <property type="nucleotide sequence ID" value="NZ_CP021904.1"/>
</dbReference>
<dbReference type="PROSITE" id="PS50851">
    <property type="entry name" value="CHEW"/>
    <property type="match status" value="1"/>
</dbReference>
<name>A0A1T5ECX8_9BACT</name>
<dbReference type="GO" id="GO:0005829">
    <property type="term" value="C:cytosol"/>
    <property type="evidence" value="ECO:0007669"/>
    <property type="project" value="TreeGrafter"/>
</dbReference>
<sequence>MSLTINSYLTFQIAGELFGINVAKVLEIREYMEPKAIPQSLEFVKGVIEYQQEVIPVIDTGLKFGMAPVEIQAATCMIILQLVSDVLGKTYRVVVLVDAVSDVIECEESEMKTISDDYKPAYINATLTREDKFIYVLNADMVFNQKEIIAMTDILKGVKNK</sequence>
<dbReference type="Gene3D" id="2.30.30.40">
    <property type="entry name" value="SH3 Domains"/>
    <property type="match status" value="1"/>
</dbReference>
<dbReference type="Pfam" id="PF01584">
    <property type="entry name" value="CheW"/>
    <property type="match status" value="1"/>
</dbReference>
<accession>A0A1T5ECX8</accession>
<evidence type="ECO:0000313" key="2">
    <source>
        <dbReference type="EMBL" id="SKB81736.1"/>
    </source>
</evidence>
<proteinExistence type="predicted"/>
<dbReference type="SMART" id="SM00260">
    <property type="entry name" value="CheW"/>
    <property type="match status" value="1"/>
</dbReference>
<dbReference type="InterPro" id="IPR039315">
    <property type="entry name" value="CheW"/>
</dbReference>